<dbReference type="AlphaFoldDB" id="A0ABD2NQV9"/>
<proteinExistence type="predicted"/>
<evidence type="ECO:0000313" key="2">
    <source>
        <dbReference type="EMBL" id="KAL3281113.1"/>
    </source>
</evidence>
<reference evidence="2 3" key="1">
    <citation type="journal article" date="2021" name="BMC Biol.">
        <title>Horizontally acquired antibacterial genes associated with adaptive radiation of ladybird beetles.</title>
        <authorList>
            <person name="Li H.S."/>
            <person name="Tang X.F."/>
            <person name="Huang Y.H."/>
            <person name="Xu Z.Y."/>
            <person name="Chen M.L."/>
            <person name="Du X.Y."/>
            <person name="Qiu B.Y."/>
            <person name="Chen P.T."/>
            <person name="Zhang W."/>
            <person name="Slipinski A."/>
            <person name="Escalona H.E."/>
            <person name="Waterhouse R.M."/>
            <person name="Zwick A."/>
            <person name="Pang H."/>
        </authorList>
    </citation>
    <scope>NUCLEOTIDE SEQUENCE [LARGE SCALE GENOMIC DNA]</scope>
    <source>
        <strain evidence="2">SYSU2018</strain>
    </source>
</reference>
<comment type="caution">
    <text evidence="2">The sequence shown here is derived from an EMBL/GenBank/DDBJ whole genome shotgun (WGS) entry which is preliminary data.</text>
</comment>
<feature type="region of interest" description="Disordered" evidence="1">
    <location>
        <begin position="52"/>
        <end position="107"/>
    </location>
</feature>
<organism evidence="2 3">
    <name type="scientific">Cryptolaemus montrouzieri</name>
    <dbReference type="NCBI Taxonomy" id="559131"/>
    <lineage>
        <taxon>Eukaryota</taxon>
        <taxon>Metazoa</taxon>
        <taxon>Ecdysozoa</taxon>
        <taxon>Arthropoda</taxon>
        <taxon>Hexapoda</taxon>
        <taxon>Insecta</taxon>
        <taxon>Pterygota</taxon>
        <taxon>Neoptera</taxon>
        <taxon>Endopterygota</taxon>
        <taxon>Coleoptera</taxon>
        <taxon>Polyphaga</taxon>
        <taxon>Cucujiformia</taxon>
        <taxon>Coccinelloidea</taxon>
        <taxon>Coccinellidae</taxon>
        <taxon>Scymninae</taxon>
        <taxon>Scymnini</taxon>
        <taxon>Cryptolaemus</taxon>
    </lineage>
</organism>
<dbReference type="EMBL" id="JABFTP020000144">
    <property type="protein sequence ID" value="KAL3281113.1"/>
    <property type="molecule type" value="Genomic_DNA"/>
</dbReference>
<evidence type="ECO:0000313" key="3">
    <source>
        <dbReference type="Proteomes" id="UP001516400"/>
    </source>
</evidence>
<dbReference type="Pfam" id="PF15320">
    <property type="entry name" value="RAM"/>
    <property type="match status" value="1"/>
</dbReference>
<dbReference type="Proteomes" id="UP001516400">
    <property type="component" value="Unassembled WGS sequence"/>
</dbReference>
<accession>A0ABD2NQV9</accession>
<sequence length="107" mass="13083">MATPLSREQEAFLKECNLEFSERYTTADLEFKNLFESDIPDPPVVFPWYGKSRFNRDRPTFSRDRDDYSRERDGFMRNRDNRRGYSNHYNRDRDHSEGSSNHRYRPY</sequence>
<dbReference type="InterPro" id="IPR028271">
    <property type="entry name" value="RAMAC"/>
</dbReference>
<feature type="compositionally biased region" description="Basic and acidic residues" evidence="1">
    <location>
        <begin position="54"/>
        <end position="97"/>
    </location>
</feature>
<protein>
    <submittedName>
        <fullName evidence="2">Uncharacterized protein</fullName>
    </submittedName>
</protein>
<name>A0ABD2NQV9_9CUCU</name>
<evidence type="ECO:0000256" key="1">
    <source>
        <dbReference type="SAM" id="MobiDB-lite"/>
    </source>
</evidence>
<gene>
    <name evidence="2" type="ORF">HHI36_004335</name>
</gene>
<keyword evidence="3" id="KW-1185">Reference proteome</keyword>